<sequence length="312" mass="32864">MINKLLGVLRSPITRWVFLAVALGAAVLAVATQWDAVSAAVAQIRPGTLLLCLLISVVYVVATMLSWRAVLTDLGSPVRIRTASSIFFLSQLGKYVPGGVWNIVAAAELGADAEIPRRRSLSVMVVSILVSIVTGLALAVVGIVLSPAEVAQQFWWVALAVPVFLVMLIPPVLNRILTFALRMLKRPPLEHPISGGGVVRSSAWALVGWLLAGLQVWLIATAVGMTASAQTFALAAGGYALAWVVGFLVVFVPAGVGAREVVLGAVLYGQLAPGGVLATVLVSRVLLTVVDVLFGVVVLVLRRRSVSRAVDR</sequence>
<keyword evidence="4 6" id="KW-1133">Transmembrane helix</keyword>
<feature type="transmembrane region" description="Helical" evidence="6">
    <location>
        <begin position="49"/>
        <end position="71"/>
    </location>
</feature>
<protein>
    <submittedName>
        <fullName evidence="7">Uncharacterized protein</fullName>
    </submittedName>
</protein>
<dbReference type="AlphaFoldDB" id="A0A7M4DL23"/>
<evidence type="ECO:0000313" key="8">
    <source>
        <dbReference type="Proteomes" id="UP000419743"/>
    </source>
</evidence>
<dbReference type="EMBL" id="CACRYJ010000042">
    <property type="protein sequence ID" value="VZO37913.1"/>
    <property type="molecule type" value="Genomic_DNA"/>
</dbReference>
<feature type="transmembrane region" description="Helical" evidence="6">
    <location>
        <begin position="198"/>
        <end position="220"/>
    </location>
</feature>
<dbReference type="InterPro" id="IPR022791">
    <property type="entry name" value="L-PG_synthase/AglD"/>
</dbReference>
<feature type="transmembrane region" description="Helical" evidence="6">
    <location>
        <begin position="285"/>
        <end position="302"/>
    </location>
</feature>
<accession>A0A7M4DL23</accession>
<organism evidence="7 8">
    <name type="scientific">Occultella aeris</name>
    <dbReference type="NCBI Taxonomy" id="2761496"/>
    <lineage>
        <taxon>Bacteria</taxon>
        <taxon>Bacillati</taxon>
        <taxon>Actinomycetota</taxon>
        <taxon>Actinomycetes</taxon>
        <taxon>Micrococcales</taxon>
        <taxon>Ruaniaceae</taxon>
        <taxon>Occultella</taxon>
    </lineage>
</organism>
<feature type="transmembrane region" description="Helical" evidence="6">
    <location>
        <begin position="232"/>
        <end position="254"/>
    </location>
</feature>
<feature type="transmembrane region" description="Helical" evidence="6">
    <location>
        <begin position="261"/>
        <end position="279"/>
    </location>
</feature>
<dbReference type="RefSeq" id="WP_231955382.1">
    <property type="nucleotide sequence ID" value="NZ_CACRYJ010000042.1"/>
</dbReference>
<dbReference type="Pfam" id="PF03706">
    <property type="entry name" value="LPG_synthase_TM"/>
    <property type="match status" value="1"/>
</dbReference>
<keyword evidence="2" id="KW-1003">Cell membrane</keyword>
<comment type="caution">
    <text evidence="7">The sequence shown here is derived from an EMBL/GenBank/DDBJ whole genome shotgun (WGS) entry which is preliminary data.</text>
</comment>
<keyword evidence="5 6" id="KW-0472">Membrane</keyword>
<evidence type="ECO:0000256" key="3">
    <source>
        <dbReference type="ARBA" id="ARBA00022692"/>
    </source>
</evidence>
<dbReference type="Proteomes" id="UP000419743">
    <property type="component" value="Unassembled WGS sequence"/>
</dbReference>
<evidence type="ECO:0000256" key="5">
    <source>
        <dbReference type="ARBA" id="ARBA00023136"/>
    </source>
</evidence>
<evidence type="ECO:0000256" key="2">
    <source>
        <dbReference type="ARBA" id="ARBA00022475"/>
    </source>
</evidence>
<name>A0A7M4DL23_9MICO</name>
<feature type="transmembrane region" description="Helical" evidence="6">
    <location>
        <begin position="123"/>
        <end position="148"/>
    </location>
</feature>
<comment type="subcellular location">
    <subcellularLocation>
        <location evidence="1">Cell membrane</location>
        <topology evidence="1">Multi-pass membrane protein</topology>
    </subcellularLocation>
</comment>
<gene>
    <name evidence="7" type="ORF">HALOF300_02838</name>
</gene>
<reference evidence="7 8" key="1">
    <citation type="submission" date="2019-11" db="EMBL/GenBank/DDBJ databases">
        <authorList>
            <person name="Criscuolo A."/>
        </authorList>
    </citation>
    <scope>NUCLEOTIDE SEQUENCE [LARGE SCALE GENOMIC DNA]</scope>
    <source>
        <strain evidence="7">CIP111667</strain>
    </source>
</reference>
<evidence type="ECO:0000256" key="1">
    <source>
        <dbReference type="ARBA" id="ARBA00004651"/>
    </source>
</evidence>
<evidence type="ECO:0000313" key="7">
    <source>
        <dbReference type="EMBL" id="VZO37913.1"/>
    </source>
</evidence>
<feature type="transmembrane region" description="Helical" evidence="6">
    <location>
        <begin position="154"/>
        <end position="177"/>
    </location>
</feature>
<proteinExistence type="predicted"/>
<keyword evidence="3 6" id="KW-0812">Transmembrane</keyword>
<evidence type="ECO:0000256" key="6">
    <source>
        <dbReference type="SAM" id="Phobius"/>
    </source>
</evidence>
<evidence type="ECO:0000256" key="4">
    <source>
        <dbReference type="ARBA" id="ARBA00022989"/>
    </source>
</evidence>
<dbReference type="GO" id="GO:0005886">
    <property type="term" value="C:plasma membrane"/>
    <property type="evidence" value="ECO:0007669"/>
    <property type="project" value="UniProtKB-SubCell"/>
</dbReference>
<keyword evidence="8" id="KW-1185">Reference proteome</keyword>